<accession>A0A0E2BCW0</accession>
<gene>
    <name evidence="1" type="ORF">LEP1GSC179_3728</name>
</gene>
<keyword evidence="2" id="KW-1185">Reference proteome</keyword>
<dbReference type="AlphaFoldDB" id="A0A0E2BCW0"/>
<organism evidence="1 2">
    <name type="scientific">Leptospira santarosai str. MOR084</name>
    <dbReference type="NCBI Taxonomy" id="1049984"/>
    <lineage>
        <taxon>Bacteria</taxon>
        <taxon>Pseudomonadati</taxon>
        <taxon>Spirochaetota</taxon>
        <taxon>Spirochaetia</taxon>
        <taxon>Leptospirales</taxon>
        <taxon>Leptospiraceae</taxon>
        <taxon>Leptospira</taxon>
    </lineage>
</organism>
<reference evidence="1" key="1">
    <citation type="submission" date="2012-10" db="EMBL/GenBank/DDBJ databases">
        <authorList>
            <person name="Harkins D.M."/>
            <person name="Durkin A.S."/>
            <person name="Brinkac L.M."/>
            <person name="Haft D.H."/>
            <person name="Selengut J.D."/>
            <person name="Sanka R."/>
            <person name="DePew J."/>
            <person name="Purushe J."/>
            <person name="Matthias M.A."/>
            <person name="Vinetz J.M."/>
            <person name="Sutton G.G."/>
            <person name="Nierman W.C."/>
            <person name="Fouts D.E."/>
        </authorList>
    </citation>
    <scope>NUCLEOTIDE SEQUENCE [LARGE SCALE GENOMIC DNA]</scope>
    <source>
        <strain evidence="1">MOR084</strain>
    </source>
</reference>
<dbReference type="EMBL" id="AHON02000059">
    <property type="protein sequence ID" value="EKO33063.1"/>
    <property type="molecule type" value="Genomic_DNA"/>
</dbReference>
<protein>
    <submittedName>
        <fullName evidence="1">Uncharacterized protein</fullName>
    </submittedName>
</protein>
<proteinExistence type="predicted"/>
<sequence>MVNMRLAYPIQKFQDWFTQQWVIFRGERIEPETVPWLIGPFGKLGSIADDFVNQLAEEEDLIIERNSISTGLLPSIQELKLSDSARLSRNIIDFYENTTLYKLKLSVKWHPLFKIFGNLVINLFSNRIQQLNIPTNNLERLNQINSEIITLKEPKSGDVKYTIWYRTFESTGYVLYSGVYTTCMLPSGKICIKAVFPLPKGNATVIMSPSVGPNGELCLDASGKKFGDPGFYFLVNDSRGDVWSQYIRSFRDRLNVYCYDGKIFAEQTLTLWRQCILRFKYEIHRNK</sequence>
<evidence type="ECO:0000313" key="2">
    <source>
        <dbReference type="Proteomes" id="UP000006329"/>
    </source>
</evidence>
<evidence type="ECO:0000313" key="1">
    <source>
        <dbReference type="EMBL" id="EKO33063.1"/>
    </source>
</evidence>
<dbReference type="Proteomes" id="UP000006329">
    <property type="component" value="Unassembled WGS sequence"/>
</dbReference>
<name>A0A0E2BCW0_9LEPT</name>
<comment type="caution">
    <text evidence="1">The sequence shown here is derived from an EMBL/GenBank/DDBJ whole genome shotgun (WGS) entry which is preliminary data.</text>
</comment>